<dbReference type="SMART" id="SM01408">
    <property type="entry name" value="ING"/>
    <property type="match status" value="1"/>
</dbReference>
<dbReference type="Pfam" id="PF12998">
    <property type="entry name" value="ING"/>
    <property type="match status" value="1"/>
</dbReference>
<keyword evidence="4 12" id="KW-0479">Metal-binding</keyword>
<comment type="function">
    <text evidence="14">Component of an histone acetyltransferase complex.</text>
</comment>
<evidence type="ECO:0000256" key="9">
    <source>
        <dbReference type="ARBA" id="ARBA00023163"/>
    </source>
</evidence>
<feature type="compositionally biased region" description="Pro residues" evidence="15">
    <location>
        <begin position="174"/>
        <end position="184"/>
    </location>
</feature>
<comment type="domain">
    <text evidence="14">The PHD-type zinc finger mediates the binding to H3K4me3.</text>
</comment>
<dbReference type="GO" id="GO:0006325">
    <property type="term" value="P:chromatin organization"/>
    <property type="evidence" value="ECO:0007669"/>
    <property type="project" value="UniProtKB-KW"/>
</dbReference>
<keyword evidence="10 14" id="KW-0539">Nucleus</keyword>
<dbReference type="Gene3D" id="6.10.140.1740">
    <property type="match status" value="1"/>
</dbReference>
<dbReference type="GO" id="GO:0008270">
    <property type="term" value="F:zinc ion binding"/>
    <property type="evidence" value="ECO:0007669"/>
    <property type="project" value="UniProtKB-KW"/>
</dbReference>
<feature type="region of interest" description="Disordered" evidence="15">
    <location>
        <begin position="151"/>
        <end position="191"/>
    </location>
</feature>
<evidence type="ECO:0000313" key="17">
    <source>
        <dbReference type="EMBL" id="KAK9841319.1"/>
    </source>
</evidence>
<feature type="binding site" evidence="12">
    <location>
        <position position="229"/>
    </location>
    <ligand>
        <name>Zn(2+)</name>
        <dbReference type="ChEBI" id="CHEBI:29105"/>
        <label>1</label>
    </ligand>
</feature>
<evidence type="ECO:0000313" key="18">
    <source>
        <dbReference type="Proteomes" id="UP001438707"/>
    </source>
</evidence>
<evidence type="ECO:0000256" key="4">
    <source>
        <dbReference type="ARBA" id="ARBA00022723"/>
    </source>
</evidence>
<feature type="site" description="Histone H3K4me3 binding" evidence="11">
    <location>
        <position position="201"/>
    </location>
</feature>
<feature type="domain" description="PHD-type" evidence="16">
    <location>
        <begin position="199"/>
        <end position="250"/>
    </location>
</feature>
<feature type="site" description="Histone H3K4me3 binding" evidence="11">
    <location>
        <position position="224"/>
    </location>
</feature>
<feature type="binding site" evidence="12">
    <location>
        <position position="244"/>
    </location>
    <ligand>
        <name>Zn(2+)</name>
        <dbReference type="ChEBI" id="CHEBI:29105"/>
        <label>2</label>
    </ligand>
</feature>
<evidence type="ECO:0000256" key="14">
    <source>
        <dbReference type="RuleBase" id="RU361213"/>
    </source>
</evidence>
<evidence type="ECO:0000256" key="8">
    <source>
        <dbReference type="ARBA" id="ARBA00023015"/>
    </source>
</evidence>
<dbReference type="InterPro" id="IPR024610">
    <property type="entry name" value="ING_N_histone-binding"/>
</dbReference>
<dbReference type="Pfam" id="PF00628">
    <property type="entry name" value="PHD"/>
    <property type="match status" value="1"/>
</dbReference>
<dbReference type="PANTHER" id="PTHR10333:SF103">
    <property type="entry name" value="INHIBITOR OF GROWTH PROTEIN 3"/>
    <property type="match status" value="1"/>
</dbReference>
<sequence length="256" mass="28471">MGQHLQEYVESVADLPAELQRSFKLLQELDQKAQTLQQHVDIEVEDRLANSRPAAGDAQDMEAVNAGEPPSKRARLAALPRQIDPATQSQMNTIMQLCEEKVNVAQQIYDLVDQRILRLDRNLKSFDTELVRQRQELELPDDPTSAAAALEAADPKNKQRRPRKSGAAAQPLIPLAPGPGPPALQPDSSIPAAADPGEPVYCYCQRVSYGEMIACDNPECAIEWFHFECVGIDLATRPKGKWFCKECTKQRSSKIK</sequence>
<evidence type="ECO:0000256" key="11">
    <source>
        <dbReference type="PIRSR" id="PIRSR628651-50"/>
    </source>
</evidence>
<feature type="binding site" evidence="12">
    <location>
        <position position="226"/>
    </location>
    <ligand>
        <name>Zn(2+)</name>
        <dbReference type="ChEBI" id="CHEBI:29105"/>
        <label>1</label>
    </ligand>
</feature>
<protein>
    <recommendedName>
        <fullName evidence="14">PHD finger protein ING</fullName>
    </recommendedName>
</protein>
<feature type="site" description="Histone H3K4me3 binding" evidence="11">
    <location>
        <position position="212"/>
    </location>
</feature>
<feature type="region of interest" description="Disordered" evidence="15">
    <location>
        <begin position="51"/>
        <end position="70"/>
    </location>
</feature>
<evidence type="ECO:0000256" key="1">
    <source>
        <dbReference type="ARBA" id="ARBA00004123"/>
    </source>
</evidence>
<keyword evidence="7 14" id="KW-0156">Chromatin regulator</keyword>
<evidence type="ECO:0000256" key="3">
    <source>
        <dbReference type="ARBA" id="ARBA00022604"/>
    </source>
</evidence>
<dbReference type="InterPro" id="IPR001965">
    <property type="entry name" value="Znf_PHD"/>
</dbReference>
<evidence type="ECO:0000256" key="2">
    <source>
        <dbReference type="ARBA" id="ARBA00010210"/>
    </source>
</evidence>
<proteinExistence type="inferred from homology"/>
<accession>A0AAW1S4X7</accession>
<evidence type="ECO:0000256" key="7">
    <source>
        <dbReference type="ARBA" id="ARBA00022853"/>
    </source>
</evidence>
<feature type="binding site" evidence="12">
    <location>
        <position position="247"/>
    </location>
    <ligand>
        <name>Zn(2+)</name>
        <dbReference type="ChEBI" id="CHEBI:29105"/>
        <label>2</label>
    </ligand>
</feature>
<dbReference type="SMART" id="SM00249">
    <property type="entry name" value="PHD"/>
    <property type="match status" value="1"/>
</dbReference>
<comment type="similarity">
    <text evidence="2 14">Belongs to the ING family.</text>
</comment>
<feature type="binding site" evidence="12">
    <location>
        <position position="204"/>
    </location>
    <ligand>
        <name>Zn(2+)</name>
        <dbReference type="ChEBI" id="CHEBI:29105"/>
        <label>1</label>
    </ligand>
</feature>
<dbReference type="InterPro" id="IPR019786">
    <property type="entry name" value="Zinc_finger_PHD-type_CS"/>
</dbReference>
<evidence type="ECO:0000256" key="15">
    <source>
        <dbReference type="SAM" id="MobiDB-lite"/>
    </source>
</evidence>
<feature type="binding site" evidence="12">
    <location>
        <position position="215"/>
    </location>
    <ligand>
        <name>Zn(2+)</name>
        <dbReference type="ChEBI" id="CHEBI:29105"/>
        <label>2</label>
    </ligand>
</feature>
<evidence type="ECO:0000256" key="12">
    <source>
        <dbReference type="PIRSR" id="PIRSR628651-51"/>
    </source>
</evidence>
<feature type="binding site" evidence="12">
    <location>
        <position position="220"/>
    </location>
    <ligand>
        <name>Zn(2+)</name>
        <dbReference type="ChEBI" id="CHEBI:29105"/>
        <label>2</label>
    </ligand>
</feature>
<dbReference type="SUPFAM" id="SSF57903">
    <property type="entry name" value="FYVE/PHD zinc finger"/>
    <property type="match status" value="1"/>
</dbReference>
<dbReference type="PROSITE" id="PS50016">
    <property type="entry name" value="ZF_PHD_2"/>
    <property type="match status" value="1"/>
</dbReference>
<dbReference type="FunFam" id="3.30.40.10:FF:000016">
    <property type="entry name" value="Inhibitor of growth protein"/>
    <property type="match status" value="1"/>
</dbReference>
<feature type="site" description="Histone H3K4me3 binding" evidence="11">
    <location>
        <position position="216"/>
    </location>
</feature>
<dbReference type="PANTHER" id="PTHR10333">
    <property type="entry name" value="INHIBITOR OF GROWTH PROTEIN"/>
    <property type="match status" value="1"/>
</dbReference>
<dbReference type="EMBL" id="JALJOS010000003">
    <property type="protein sequence ID" value="KAK9841319.1"/>
    <property type="molecule type" value="Genomic_DNA"/>
</dbReference>
<dbReference type="InterPro" id="IPR019787">
    <property type="entry name" value="Znf_PHD-finger"/>
</dbReference>
<evidence type="ECO:0000256" key="6">
    <source>
        <dbReference type="ARBA" id="ARBA00022833"/>
    </source>
</evidence>
<gene>
    <name evidence="17" type="ORF">WJX74_003828</name>
</gene>
<keyword evidence="3" id="KW-0341">Growth regulation</keyword>
<keyword evidence="5 13" id="KW-0863">Zinc-finger</keyword>
<feature type="binding site" evidence="12">
    <location>
        <position position="202"/>
    </location>
    <ligand>
        <name>Zn(2+)</name>
        <dbReference type="ChEBI" id="CHEBI:29105"/>
        <label>1</label>
    </ligand>
</feature>
<keyword evidence="6 12" id="KW-0862">Zinc</keyword>
<comment type="caution">
    <text evidence="17">The sequence shown here is derived from an EMBL/GenBank/DDBJ whole genome shotgun (WGS) entry which is preliminary data.</text>
</comment>
<dbReference type="CDD" id="cd15587">
    <property type="entry name" value="PHD_Yng1p_like"/>
    <property type="match status" value="1"/>
</dbReference>
<keyword evidence="18" id="KW-1185">Reference proteome</keyword>
<comment type="subunit">
    <text evidence="14">Component of an histone acetyltransferase complex. Interacts with H3K4me3 and to a lesser extent with H3K4me2.</text>
</comment>
<organism evidence="17 18">
    <name type="scientific">Apatococcus lobatus</name>
    <dbReference type="NCBI Taxonomy" id="904363"/>
    <lineage>
        <taxon>Eukaryota</taxon>
        <taxon>Viridiplantae</taxon>
        <taxon>Chlorophyta</taxon>
        <taxon>core chlorophytes</taxon>
        <taxon>Trebouxiophyceae</taxon>
        <taxon>Chlorellales</taxon>
        <taxon>Chlorellaceae</taxon>
        <taxon>Apatococcus</taxon>
    </lineage>
</organism>
<dbReference type="InterPro" id="IPR011011">
    <property type="entry name" value="Znf_FYVE_PHD"/>
</dbReference>
<comment type="subcellular location">
    <subcellularLocation>
        <location evidence="1 14">Nucleus</location>
    </subcellularLocation>
</comment>
<dbReference type="InterPro" id="IPR013083">
    <property type="entry name" value="Znf_RING/FYVE/PHD"/>
</dbReference>
<keyword evidence="8" id="KW-0805">Transcription regulation</keyword>
<dbReference type="AlphaFoldDB" id="A0AAW1S4X7"/>
<name>A0AAW1S4X7_9CHLO</name>
<dbReference type="Gene3D" id="3.30.40.10">
    <property type="entry name" value="Zinc/RING finger domain, C3HC4 (zinc finger)"/>
    <property type="match status" value="1"/>
</dbReference>
<evidence type="ECO:0000256" key="13">
    <source>
        <dbReference type="PROSITE-ProRule" id="PRU00146"/>
    </source>
</evidence>
<dbReference type="GO" id="GO:0005634">
    <property type="term" value="C:nucleus"/>
    <property type="evidence" value="ECO:0007669"/>
    <property type="project" value="UniProtKB-SubCell"/>
</dbReference>
<dbReference type="PROSITE" id="PS01359">
    <property type="entry name" value="ZF_PHD_1"/>
    <property type="match status" value="1"/>
</dbReference>
<evidence type="ECO:0000259" key="16">
    <source>
        <dbReference type="PROSITE" id="PS50016"/>
    </source>
</evidence>
<evidence type="ECO:0000256" key="10">
    <source>
        <dbReference type="ARBA" id="ARBA00023242"/>
    </source>
</evidence>
<dbReference type="InterPro" id="IPR028651">
    <property type="entry name" value="ING_fam"/>
</dbReference>
<dbReference type="Proteomes" id="UP001438707">
    <property type="component" value="Unassembled WGS sequence"/>
</dbReference>
<keyword evidence="9" id="KW-0804">Transcription</keyword>
<reference evidence="17 18" key="1">
    <citation type="journal article" date="2024" name="Nat. Commun.">
        <title>Phylogenomics reveals the evolutionary origins of lichenization in chlorophyte algae.</title>
        <authorList>
            <person name="Puginier C."/>
            <person name="Libourel C."/>
            <person name="Otte J."/>
            <person name="Skaloud P."/>
            <person name="Haon M."/>
            <person name="Grisel S."/>
            <person name="Petersen M."/>
            <person name="Berrin J.G."/>
            <person name="Delaux P.M."/>
            <person name="Dal Grande F."/>
            <person name="Keller J."/>
        </authorList>
    </citation>
    <scope>NUCLEOTIDE SEQUENCE [LARGE SCALE GENOMIC DNA]</scope>
    <source>
        <strain evidence="17 18">SAG 2145</strain>
    </source>
</reference>
<evidence type="ECO:0000256" key="5">
    <source>
        <dbReference type="ARBA" id="ARBA00022771"/>
    </source>
</evidence>